<evidence type="ECO:0000256" key="1">
    <source>
        <dbReference type="SAM" id="MobiDB-lite"/>
    </source>
</evidence>
<organism evidence="2 3">
    <name type="scientific">Coccomyxa subellipsoidea</name>
    <dbReference type="NCBI Taxonomy" id="248742"/>
    <lineage>
        <taxon>Eukaryota</taxon>
        <taxon>Viridiplantae</taxon>
        <taxon>Chlorophyta</taxon>
        <taxon>core chlorophytes</taxon>
        <taxon>Trebouxiophyceae</taxon>
        <taxon>Trebouxiophyceae incertae sedis</taxon>
        <taxon>Coccomyxaceae</taxon>
        <taxon>Coccomyxa</taxon>
    </lineage>
</organism>
<dbReference type="Proteomes" id="UP001491310">
    <property type="component" value="Unassembled WGS sequence"/>
</dbReference>
<evidence type="ECO:0008006" key="4">
    <source>
        <dbReference type="Google" id="ProtNLM"/>
    </source>
</evidence>
<proteinExistence type="predicted"/>
<feature type="compositionally biased region" description="Basic residues" evidence="1">
    <location>
        <begin position="296"/>
        <end position="312"/>
    </location>
</feature>
<evidence type="ECO:0000313" key="3">
    <source>
        <dbReference type="Proteomes" id="UP001491310"/>
    </source>
</evidence>
<sequence length="312" mass="33184">MEEEASSYRIQARQACCYEVAIGHINEAIAILPDSPRLLIIRAFFQLIRKNVTAGDDNLKSIAQQWLEYMKACLSWGLGMAAAEASAAHEAIGARLARDATAVASFLRWQRYSQLLACQRAALPGQDASPQEMCTTTHPREDQCLMSDLPPSPTAEAASNQPTSLPDKAAAPLAVDDPCIATSPRIEAGSKKAGTPPDTPRSLVNAMNDRSAPLFAKGLHHLTLPEIRWACRMRCKAELGLRNKHAPAGRAPDSLDDISTTSPVLPAGGCAGADNGGTDELQHVAPAAAGAAKPPKEKRRGRARRRAATGAA</sequence>
<dbReference type="EMBL" id="JALJOT010000001">
    <property type="protein sequence ID" value="KAK9918468.1"/>
    <property type="molecule type" value="Genomic_DNA"/>
</dbReference>
<evidence type="ECO:0000313" key="2">
    <source>
        <dbReference type="EMBL" id="KAK9918468.1"/>
    </source>
</evidence>
<gene>
    <name evidence="2" type="ORF">WJX75_004274</name>
</gene>
<accession>A0ABR2Z2Y3</accession>
<feature type="region of interest" description="Disordered" evidence="1">
    <location>
        <begin position="142"/>
        <end position="169"/>
    </location>
</feature>
<reference evidence="2 3" key="1">
    <citation type="journal article" date="2024" name="Nat. Commun.">
        <title>Phylogenomics reveals the evolutionary origins of lichenization in chlorophyte algae.</title>
        <authorList>
            <person name="Puginier C."/>
            <person name="Libourel C."/>
            <person name="Otte J."/>
            <person name="Skaloud P."/>
            <person name="Haon M."/>
            <person name="Grisel S."/>
            <person name="Petersen M."/>
            <person name="Berrin J.G."/>
            <person name="Delaux P.M."/>
            <person name="Dal Grande F."/>
            <person name="Keller J."/>
        </authorList>
    </citation>
    <scope>NUCLEOTIDE SEQUENCE [LARGE SCALE GENOMIC DNA]</scope>
    <source>
        <strain evidence="2 3">SAG 216-7</strain>
    </source>
</reference>
<name>A0ABR2Z2Y3_9CHLO</name>
<keyword evidence="3" id="KW-1185">Reference proteome</keyword>
<comment type="caution">
    <text evidence="2">The sequence shown here is derived from an EMBL/GenBank/DDBJ whole genome shotgun (WGS) entry which is preliminary data.</text>
</comment>
<feature type="region of interest" description="Disordered" evidence="1">
    <location>
        <begin position="245"/>
        <end position="312"/>
    </location>
</feature>
<protein>
    <recommendedName>
        <fullName evidence="4">Suppressor of forked domain-containing protein</fullName>
    </recommendedName>
</protein>